<dbReference type="Gene3D" id="3.30.870.10">
    <property type="entry name" value="Endonuclease Chain A"/>
    <property type="match status" value="1"/>
</dbReference>
<dbReference type="CDD" id="cd18808">
    <property type="entry name" value="SF1_C_Upf1"/>
    <property type="match status" value="1"/>
</dbReference>
<accession>A0A229NVQ1</accession>
<evidence type="ECO:0000256" key="3">
    <source>
        <dbReference type="ARBA" id="ARBA00022801"/>
    </source>
</evidence>
<keyword evidence="2" id="KW-0547">Nucleotide-binding</keyword>
<dbReference type="GO" id="GO:0005524">
    <property type="term" value="F:ATP binding"/>
    <property type="evidence" value="ECO:0007669"/>
    <property type="project" value="UniProtKB-KW"/>
</dbReference>
<keyword evidence="6" id="KW-0175">Coiled coil</keyword>
<evidence type="ECO:0000256" key="6">
    <source>
        <dbReference type="SAM" id="Coils"/>
    </source>
</evidence>
<evidence type="ECO:0000259" key="7">
    <source>
        <dbReference type="PROSITE" id="PS50035"/>
    </source>
</evidence>
<dbReference type="Pfam" id="PF13087">
    <property type="entry name" value="AAA_12"/>
    <property type="match status" value="1"/>
</dbReference>
<feature type="domain" description="PLD phosphodiesterase" evidence="7">
    <location>
        <begin position="924"/>
        <end position="951"/>
    </location>
</feature>
<reference evidence="8 9" key="1">
    <citation type="submission" date="2017-07" db="EMBL/GenBank/DDBJ databases">
        <title>Paenibacillus herberti R33 genome sequencing and assembly.</title>
        <authorList>
            <person name="Su W."/>
        </authorList>
    </citation>
    <scope>NUCLEOTIDE SEQUENCE [LARGE SCALE GENOMIC DNA]</scope>
    <source>
        <strain evidence="8 9">R33</strain>
    </source>
</reference>
<dbReference type="GO" id="GO:0006793">
    <property type="term" value="P:phosphorus metabolic process"/>
    <property type="evidence" value="ECO:0007669"/>
    <property type="project" value="UniProtKB-ARBA"/>
</dbReference>
<organism evidence="8 9">
    <name type="scientific">Paenibacillus herberti</name>
    <dbReference type="NCBI Taxonomy" id="1619309"/>
    <lineage>
        <taxon>Bacteria</taxon>
        <taxon>Bacillati</taxon>
        <taxon>Bacillota</taxon>
        <taxon>Bacilli</taxon>
        <taxon>Bacillales</taxon>
        <taxon>Paenibacillaceae</taxon>
        <taxon>Paenibacillus</taxon>
    </lineage>
</organism>
<dbReference type="InterPro" id="IPR047187">
    <property type="entry name" value="SF1_C_Upf1"/>
</dbReference>
<evidence type="ECO:0000256" key="4">
    <source>
        <dbReference type="ARBA" id="ARBA00022806"/>
    </source>
</evidence>
<feature type="coiled-coil region" evidence="6">
    <location>
        <begin position="207"/>
        <end position="234"/>
    </location>
</feature>
<evidence type="ECO:0000256" key="1">
    <source>
        <dbReference type="ARBA" id="ARBA00007913"/>
    </source>
</evidence>
<dbReference type="Pfam" id="PF13091">
    <property type="entry name" value="PLDc_2"/>
    <property type="match status" value="1"/>
</dbReference>
<keyword evidence="3" id="KW-0378">Hydrolase</keyword>
<dbReference type="GO" id="GO:0016787">
    <property type="term" value="F:hydrolase activity"/>
    <property type="evidence" value="ECO:0007669"/>
    <property type="project" value="UniProtKB-KW"/>
</dbReference>
<dbReference type="InterPro" id="IPR025202">
    <property type="entry name" value="PLD-like_dom"/>
</dbReference>
<dbReference type="Pfam" id="PF13086">
    <property type="entry name" value="AAA_11"/>
    <property type="match status" value="1"/>
</dbReference>
<evidence type="ECO:0000256" key="2">
    <source>
        <dbReference type="ARBA" id="ARBA00022741"/>
    </source>
</evidence>
<sequence>MGQLHGSISVNEKQWQIIGRGEKSELLSVNGPPGTGKTTLLKELIADYTVRKALLLVDNWDTSWEQIDAGNKKKAVYRSPLGGVNPYSIIITSTNNTAVDNIGTELRKEIPFLNSFLNTLAEPPEDTSGLFCARLGNNSNMESFRSGLVKALLNGLRSDSQIQPSLGVIERYRNHHNSLDCIRKLLNQWTLQKRQLSSHLQVFVGSEECLNQAIFAYEKKIQEKQQEMIVVEKQVYQYKTAFYEADEQFKLHQAAEKKISTQLPDQEESIKNAYSILETFRQKKQSWLRFFLPSYISYLRSYVSESYIEIELISKAKQALHDSNEQLVSHVAQARLKNDEACQFNEKAETCQKLYDQLQSEITLLSEDLSQLINCLGTGKQVSSAILQEDEDLDIWSASQYQLTNSSVLLKLRYQLFLDSLEVIEQYIIKHRQFILHNMEKILGERWFQPFYSVDHQRDAEYKEALLALWETFFICFPVVTTTLHSFKEDTFQLLPGVVDTVFVDEAGQILPHYLCAPLYRARRAIVVGDVEQLEPVRTVQLDLINDYNSIPETLHASVCVERNSVQHYVDRNSDWFELFKGQRVGLLLTEHRRCEAAIMRFSNQFVYENKLVITNPDSHDQLFGRNMLAFDVRGANKRNANETEIQFCRRLIDRYKELYGPEIVSEIAIIAPFYKQVQELSRAIPEVKSGTVHSFQGQERKIILFTSVIDSYTGKLAGLSSFIGGKSNMLNVALSRAKEQFVWIGNLDVMRNLKKDNFLHKLYKVMLEVGACFSPYDNENIRGHFKDSHDAEAYQLYADTVSGGPSASPFQNYLKEQFPAGIILKPAQHHALLLKAIQLASKSIRILSPWMMYTVVDEAFRQSLRESMDRGVDIRIGFGYKPSKLTLADIDKIVQLDNFGSGLEKTRDAVESLLGILGDRLAYVPPIHSKILLIDDQFLFIGSHNWLSNKGRQNRDEISCLLMKREAIKYVQEQYLEPLLSKGLDDTGDSQFI</sequence>
<evidence type="ECO:0000256" key="5">
    <source>
        <dbReference type="ARBA" id="ARBA00022840"/>
    </source>
</evidence>
<dbReference type="Proteomes" id="UP000215145">
    <property type="component" value="Unassembled WGS sequence"/>
</dbReference>
<keyword evidence="9" id="KW-1185">Reference proteome</keyword>
<dbReference type="InterPro" id="IPR027417">
    <property type="entry name" value="P-loop_NTPase"/>
</dbReference>
<dbReference type="GO" id="GO:0004386">
    <property type="term" value="F:helicase activity"/>
    <property type="evidence" value="ECO:0007669"/>
    <property type="project" value="UniProtKB-KW"/>
</dbReference>
<protein>
    <recommendedName>
        <fullName evidence="7">PLD phosphodiesterase domain-containing protein</fullName>
    </recommendedName>
</protein>
<dbReference type="AlphaFoldDB" id="A0A229NVQ1"/>
<dbReference type="SUPFAM" id="SSF52540">
    <property type="entry name" value="P-loop containing nucleoside triphosphate hydrolases"/>
    <property type="match status" value="1"/>
</dbReference>
<dbReference type="InterPro" id="IPR050534">
    <property type="entry name" value="Coronavir_polyprotein_1ab"/>
</dbReference>
<dbReference type="OrthoDB" id="9757917at2"/>
<dbReference type="PROSITE" id="PS50035">
    <property type="entry name" value="PLD"/>
    <property type="match status" value="1"/>
</dbReference>
<dbReference type="EMBL" id="NMUQ01000002">
    <property type="protein sequence ID" value="OXM13941.1"/>
    <property type="molecule type" value="Genomic_DNA"/>
</dbReference>
<keyword evidence="5" id="KW-0067">ATP-binding</keyword>
<name>A0A229NVQ1_9BACL</name>
<keyword evidence="4" id="KW-0347">Helicase</keyword>
<dbReference type="InterPro" id="IPR001736">
    <property type="entry name" value="PLipase_D/transphosphatidylase"/>
</dbReference>
<gene>
    <name evidence="8" type="ORF">CGZ75_13090</name>
</gene>
<comment type="similarity">
    <text evidence="1">Belongs to the DNA2/NAM7 helicase family.</text>
</comment>
<proteinExistence type="inferred from homology"/>
<dbReference type="PANTHER" id="PTHR43788">
    <property type="entry name" value="DNA2/NAM7 HELICASE FAMILY MEMBER"/>
    <property type="match status" value="1"/>
</dbReference>
<dbReference type="RefSeq" id="WP_089524766.1">
    <property type="nucleotide sequence ID" value="NZ_NMUQ01000002.1"/>
</dbReference>
<evidence type="ECO:0000313" key="9">
    <source>
        <dbReference type="Proteomes" id="UP000215145"/>
    </source>
</evidence>
<dbReference type="InterPro" id="IPR041677">
    <property type="entry name" value="DNA2/NAM7_AAA_11"/>
</dbReference>
<comment type="caution">
    <text evidence="8">The sequence shown here is derived from an EMBL/GenBank/DDBJ whole genome shotgun (WGS) entry which is preliminary data.</text>
</comment>
<dbReference type="SUPFAM" id="SSF56024">
    <property type="entry name" value="Phospholipase D/nuclease"/>
    <property type="match status" value="1"/>
</dbReference>
<dbReference type="InterPro" id="IPR041679">
    <property type="entry name" value="DNA2/NAM7-like_C"/>
</dbReference>
<evidence type="ECO:0000313" key="8">
    <source>
        <dbReference type="EMBL" id="OXM13941.1"/>
    </source>
</evidence>
<dbReference type="PANTHER" id="PTHR43788:SF8">
    <property type="entry name" value="DNA-BINDING PROTEIN SMUBP-2"/>
    <property type="match status" value="1"/>
</dbReference>
<dbReference type="Gene3D" id="3.40.50.300">
    <property type="entry name" value="P-loop containing nucleotide triphosphate hydrolases"/>
    <property type="match status" value="3"/>
</dbReference>